<feature type="chain" id="PRO_5022685570" evidence="1">
    <location>
        <begin position="27"/>
        <end position="206"/>
    </location>
</feature>
<organism evidence="2 3">
    <name type="scientific">Thalassoglobus neptunius</name>
    <dbReference type="NCBI Taxonomy" id="1938619"/>
    <lineage>
        <taxon>Bacteria</taxon>
        <taxon>Pseudomonadati</taxon>
        <taxon>Planctomycetota</taxon>
        <taxon>Planctomycetia</taxon>
        <taxon>Planctomycetales</taxon>
        <taxon>Planctomycetaceae</taxon>
        <taxon>Thalassoglobus</taxon>
    </lineage>
</organism>
<evidence type="ECO:0000313" key="3">
    <source>
        <dbReference type="Proteomes" id="UP000317243"/>
    </source>
</evidence>
<name>A0A5C5V8S6_9PLAN</name>
<protein>
    <submittedName>
        <fullName evidence="2">Uncharacterized protein</fullName>
    </submittedName>
</protein>
<feature type="signal peptide" evidence="1">
    <location>
        <begin position="1"/>
        <end position="26"/>
    </location>
</feature>
<accession>A0A5C5V8S6</accession>
<reference evidence="2 3" key="1">
    <citation type="submission" date="2019-02" db="EMBL/GenBank/DDBJ databases">
        <title>Deep-cultivation of Planctomycetes and their phenomic and genomic characterization uncovers novel biology.</title>
        <authorList>
            <person name="Wiegand S."/>
            <person name="Jogler M."/>
            <person name="Boedeker C."/>
            <person name="Pinto D."/>
            <person name="Vollmers J."/>
            <person name="Rivas-Marin E."/>
            <person name="Kohn T."/>
            <person name="Peeters S.H."/>
            <person name="Heuer A."/>
            <person name="Rast P."/>
            <person name="Oberbeckmann S."/>
            <person name="Bunk B."/>
            <person name="Jeske O."/>
            <person name="Meyerdierks A."/>
            <person name="Storesund J.E."/>
            <person name="Kallscheuer N."/>
            <person name="Luecker S."/>
            <person name="Lage O.M."/>
            <person name="Pohl T."/>
            <person name="Merkel B.J."/>
            <person name="Hornburger P."/>
            <person name="Mueller R.-W."/>
            <person name="Bruemmer F."/>
            <person name="Labrenz M."/>
            <person name="Spormann A.M."/>
            <person name="Op Den Camp H."/>
            <person name="Overmann J."/>
            <person name="Amann R."/>
            <person name="Jetten M.S.M."/>
            <person name="Mascher T."/>
            <person name="Medema M.H."/>
            <person name="Devos D.P."/>
            <person name="Kaster A.-K."/>
            <person name="Ovreas L."/>
            <person name="Rohde M."/>
            <person name="Galperin M.Y."/>
            <person name="Jogler C."/>
        </authorList>
    </citation>
    <scope>NUCLEOTIDE SEQUENCE [LARGE SCALE GENOMIC DNA]</scope>
    <source>
        <strain evidence="2 3">KOR42</strain>
    </source>
</reference>
<sequence length="206" mass="22498" precursor="true">MTRSFLKLFTCIAATAIIATFYTNEAAAWPKGNGNGNDGGGGGGSGGPVPPGVIYFSSAGQPREMLADGSQELPAAGLVASYRLHSSERFFAETVYQQTVDRNYFQIVVFSSSGTVYLLTDDESVYIRDIQWAKDDSFIAGIGEIIGVNSELSDKEYFFMQFIDWSQGFPSSDGELMILPMDDDYHSYPFDTHPNFDVSPDGTQIV</sequence>
<keyword evidence="3" id="KW-1185">Reference proteome</keyword>
<dbReference type="EMBL" id="SIHI01000086">
    <property type="protein sequence ID" value="TWT34978.1"/>
    <property type="molecule type" value="Genomic_DNA"/>
</dbReference>
<gene>
    <name evidence="2" type="ORF">KOR42_53570</name>
</gene>
<dbReference type="Proteomes" id="UP000317243">
    <property type="component" value="Unassembled WGS sequence"/>
</dbReference>
<comment type="caution">
    <text evidence="2">The sequence shown here is derived from an EMBL/GenBank/DDBJ whole genome shotgun (WGS) entry which is preliminary data.</text>
</comment>
<dbReference type="RefSeq" id="WP_146512582.1">
    <property type="nucleotide sequence ID" value="NZ_SIHI01000086.1"/>
</dbReference>
<evidence type="ECO:0000313" key="2">
    <source>
        <dbReference type="EMBL" id="TWT34978.1"/>
    </source>
</evidence>
<dbReference type="AlphaFoldDB" id="A0A5C5V8S6"/>
<evidence type="ECO:0000256" key="1">
    <source>
        <dbReference type="SAM" id="SignalP"/>
    </source>
</evidence>
<keyword evidence="1" id="KW-0732">Signal</keyword>
<proteinExistence type="predicted"/>